<comment type="caution">
    <text evidence="9">The sequence shown here is derived from an EMBL/GenBank/DDBJ whole genome shotgun (WGS) entry which is preliminary data.</text>
</comment>
<sequence length="232" mass="25263">MQSLIEGFGHFKRSVFPEKRADYERAARAQNPHTMIITCSDSRILLERIFSCELGELFVYRNVGNIVPPYGQQVSGEVAAVEYAVSALKVRHIVICGHSDCGAMKAVAHPEALEGKPSTAAWLKHAETARHIVDHRHAGCRHDGDADRLTHLIEENVAAQLDHLRTMPIVAAGIVSGDLKIHGWVYDIGRAELRGFDPATRRFAPIDAAAGGSDWPEAAAAPVAPPRLARGL</sequence>
<evidence type="ECO:0000256" key="1">
    <source>
        <dbReference type="ARBA" id="ARBA00006217"/>
    </source>
</evidence>
<dbReference type="PROSITE" id="PS00705">
    <property type="entry name" value="PROK_CO2_ANHYDRASE_2"/>
    <property type="match status" value="1"/>
</dbReference>
<evidence type="ECO:0000313" key="9">
    <source>
        <dbReference type="EMBL" id="PNG26518.1"/>
    </source>
</evidence>
<keyword evidence="4 7" id="KW-0862">Zinc</keyword>
<comment type="similarity">
    <text evidence="1 8">Belongs to the beta-class carbonic anhydrase family.</text>
</comment>
<dbReference type="SMART" id="SM00947">
    <property type="entry name" value="Pro_CA"/>
    <property type="match status" value="1"/>
</dbReference>
<dbReference type="OrthoDB" id="9797527at2"/>
<dbReference type="InterPro" id="IPR015892">
    <property type="entry name" value="Carbonic_anhydrase_CS"/>
</dbReference>
<evidence type="ECO:0000313" key="10">
    <source>
        <dbReference type="Proteomes" id="UP000236286"/>
    </source>
</evidence>
<dbReference type="Proteomes" id="UP000236286">
    <property type="component" value="Unassembled WGS sequence"/>
</dbReference>
<keyword evidence="5 8" id="KW-0456">Lyase</keyword>
<organism evidence="9 10">
    <name type="scientific">Methylocella silvestris</name>
    <dbReference type="NCBI Taxonomy" id="199596"/>
    <lineage>
        <taxon>Bacteria</taxon>
        <taxon>Pseudomonadati</taxon>
        <taxon>Pseudomonadota</taxon>
        <taxon>Alphaproteobacteria</taxon>
        <taxon>Hyphomicrobiales</taxon>
        <taxon>Beijerinckiaceae</taxon>
        <taxon>Methylocella</taxon>
    </lineage>
</organism>
<proteinExistence type="inferred from homology"/>
<dbReference type="GO" id="GO:0004089">
    <property type="term" value="F:carbonate dehydratase activity"/>
    <property type="evidence" value="ECO:0007669"/>
    <property type="project" value="UniProtKB-UniRule"/>
</dbReference>
<feature type="binding site" evidence="7">
    <location>
        <position position="101"/>
    </location>
    <ligand>
        <name>Zn(2+)</name>
        <dbReference type="ChEBI" id="CHEBI:29105"/>
    </ligand>
</feature>
<feature type="binding site" evidence="7">
    <location>
        <position position="98"/>
    </location>
    <ligand>
        <name>Zn(2+)</name>
        <dbReference type="ChEBI" id="CHEBI:29105"/>
    </ligand>
</feature>
<dbReference type="InterPro" id="IPR036874">
    <property type="entry name" value="Carbonic_anhydrase_sf"/>
</dbReference>
<dbReference type="SUPFAM" id="SSF53056">
    <property type="entry name" value="beta-carbonic anhydrase, cab"/>
    <property type="match status" value="1"/>
</dbReference>
<dbReference type="Pfam" id="PF00484">
    <property type="entry name" value="Pro_CA"/>
    <property type="match status" value="1"/>
</dbReference>
<evidence type="ECO:0000256" key="7">
    <source>
        <dbReference type="PIRSR" id="PIRSR601765-1"/>
    </source>
</evidence>
<evidence type="ECO:0000256" key="2">
    <source>
        <dbReference type="ARBA" id="ARBA00012925"/>
    </source>
</evidence>
<comment type="function">
    <text evidence="8">Reversible hydration of carbon dioxide.</text>
</comment>
<dbReference type="AlphaFoldDB" id="A0A2J7TIC3"/>
<evidence type="ECO:0000256" key="3">
    <source>
        <dbReference type="ARBA" id="ARBA00022723"/>
    </source>
</evidence>
<comment type="catalytic activity">
    <reaction evidence="6 8">
        <text>hydrogencarbonate + H(+) = CO2 + H2O</text>
        <dbReference type="Rhea" id="RHEA:10748"/>
        <dbReference type="ChEBI" id="CHEBI:15377"/>
        <dbReference type="ChEBI" id="CHEBI:15378"/>
        <dbReference type="ChEBI" id="CHEBI:16526"/>
        <dbReference type="ChEBI" id="CHEBI:17544"/>
        <dbReference type="EC" id="4.2.1.1"/>
    </reaction>
</comment>
<gene>
    <name evidence="9" type="ORF">CR492_07425</name>
</gene>
<dbReference type="GO" id="GO:0015976">
    <property type="term" value="P:carbon utilization"/>
    <property type="evidence" value="ECO:0007669"/>
    <property type="project" value="InterPro"/>
</dbReference>
<accession>A0A2J7TIC3</accession>
<dbReference type="EMBL" id="PDZR01000006">
    <property type="protein sequence ID" value="PNG26518.1"/>
    <property type="molecule type" value="Genomic_DNA"/>
</dbReference>
<dbReference type="PANTHER" id="PTHR11002:SF76">
    <property type="entry name" value="CARBONIC ANHYDRASE"/>
    <property type="match status" value="1"/>
</dbReference>
<evidence type="ECO:0000256" key="4">
    <source>
        <dbReference type="ARBA" id="ARBA00022833"/>
    </source>
</evidence>
<evidence type="ECO:0000256" key="8">
    <source>
        <dbReference type="RuleBase" id="RU003956"/>
    </source>
</evidence>
<feature type="binding site" evidence="7">
    <location>
        <position position="39"/>
    </location>
    <ligand>
        <name>Zn(2+)</name>
        <dbReference type="ChEBI" id="CHEBI:29105"/>
    </ligand>
</feature>
<evidence type="ECO:0000256" key="6">
    <source>
        <dbReference type="ARBA" id="ARBA00048348"/>
    </source>
</evidence>
<keyword evidence="3 7" id="KW-0479">Metal-binding</keyword>
<dbReference type="GO" id="GO:0008270">
    <property type="term" value="F:zinc ion binding"/>
    <property type="evidence" value="ECO:0007669"/>
    <property type="project" value="UniProtKB-UniRule"/>
</dbReference>
<dbReference type="RefSeq" id="WP_102843115.1">
    <property type="nucleotide sequence ID" value="NZ_PDZR01000006.1"/>
</dbReference>
<dbReference type="PANTHER" id="PTHR11002">
    <property type="entry name" value="CARBONIC ANHYDRASE"/>
    <property type="match status" value="1"/>
</dbReference>
<dbReference type="Gene3D" id="3.40.1050.10">
    <property type="entry name" value="Carbonic anhydrase"/>
    <property type="match status" value="1"/>
</dbReference>
<feature type="binding site" evidence="7">
    <location>
        <position position="41"/>
    </location>
    <ligand>
        <name>Zn(2+)</name>
        <dbReference type="ChEBI" id="CHEBI:29105"/>
    </ligand>
</feature>
<protein>
    <recommendedName>
        <fullName evidence="2 8">Carbonic anhydrase</fullName>
        <ecNumber evidence="2 8">4.2.1.1</ecNumber>
    </recommendedName>
    <alternativeName>
        <fullName evidence="8">Carbonate dehydratase</fullName>
    </alternativeName>
</protein>
<dbReference type="EC" id="4.2.1.1" evidence="2 8"/>
<name>A0A2J7TIC3_METSI</name>
<evidence type="ECO:0000256" key="5">
    <source>
        <dbReference type="ARBA" id="ARBA00023239"/>
    </source>
</evidence>
<reference evidence="9 10" key="1">
    <citation type="submission" date="2017-10" db="EMBL/GenBank/DDBJ databases">
        <title>Genome announcement of Methylocella silvestris TVC from permafrost.</title>
        <authorList>
            <person name="Wang J."/>
            <person name="Geng K."/>
            <person name="Ul-Haque F."/>
            <person name="Crombie A.T."/>
            <person name="Street L.E."/>
            <person name="Wookey P.A."/>
            <person name="Murrell J.C."/>
            <person name="Pratscher J."/>
        </authorList>
    </citation>
    <scope>NUCLEOTIDE SEQUENCE [LARGE SCALE GENOMIC DNA]</scope>
    <source>
        <strain evidence="9 10">TVC</strain>
    </source>
</reference>
<dbReference type="InterPro" id="IPR001765">
    <property type="entry name" value="Carbonic_anhydrase"/>
</dbReference>
<comment type="cofactor">
    <cofactor evidence="7">
        <name>Zn(2+)</name>
        <dbReference type="ChEBI" id="CHEBI:29105"/>
    </cofactor>
    <text evidence="7">Binds 1 zinc ion per subunit.</text>
</comment>